<gene>
    <name evidence="1" type="ORF">EZS28_037606</name>
</gene>
<proteinExistence type="predicted"/>
<dbReference type="AlphaFoldDB" id="A0A5J4U923"/>
<feature type="non-terminal residue" evidence="1">
    <location>
        <position position="177"/>
    </location>
</feature>
<accession>A0A5J4U923</accession>
<organism evidence="1 2">
    <name type="scientific">Streblomastix strix</name>
    <dbReference type="NCBI Taxonomy" id="222440"/>
    <lineage>
        <taxon>Eukaryota</taxon>
        <taxon>Metamonada</taxon>
        <taxon>Preaxostyla</taxon>
        <taxon>Oxymonadida</taxon>
        <taxon>Streblomastigidae</taxon>
        <taxon>Streblomastix</taxon>
    </lineage>
</organism>
<name>A0A5J4U923_9EUKA</name>
<dbReference type="Proteomes" id="UP000324800">
    <property type="component" value="Unassembled WGS sequence"/>
</dbReference>
<dbReference type="EMBL" id="SNRW01018928">
    <property type="protein sequence ID" value="KAA6366868.1"/>
    <property type="molecule type" value="Genomic_DNA"/>
</dbReference>
<evidence type="ECO:0000313" key="2">
    <source>
        <dbReference type="Proteomes" id="UP000324800"/>
    </source>
</evidence>
<reference evidence="1 2" key="1">
    <citation type="submission" date="2019-03" db="EMBL/GenBank/DDBJ databases">
        <title>Single cell metagenomics reveals metabolic interactions within the superorganism composed of flagellate Streblomastix strix and complex community of Bacteroidetes bacteria on its surface.</title>
        <authorList>
            <person name="Treitli S.C."/>
            <person name="Kolisko M."/>
            <person name="Husnik F."/>
            <person name="Keeling P."/>
            <person name="Hampl V."/>
        </authorList>
    </citation>
    <scope>NUCLEOTIDE SEQUENCE [LARGE SCALE GENOMIC DNA]</scope>
    <source>
        <strain evidence="1">ST1C</strain>
    </source>
</reference>
<sequence>MKLIGVKAGSVLIKAIGKKKKVLDAIKPLGVKISETLSFFIVNQKEDQCLPVIEQLIKIVEGMLVIVTQRRDKTEEERQKEQGNEILQQIPTTAVFGSSVRRLCLDFVSQCGVSFKKKIEKYEIEIRDKQTKQRNMIEQGIEQQGEQVQKGIVEMYYQGVALLISDFIPSVYWEEDM</sequence>
<protein>
    <submittedName>
        <fullName evidence="1">Uncharacterized protein</fullName>
    </submittedName>
</protein>
<comment type="caution">
    <text evidence="1">The sequence shown here is derived from an EMBL/GenBank/DDBJ whole genome shotgun (WGS) entry which is preliminary data.</text>
</comment>
<evidence type="ECO:0000313" key="1">
    <source>
        <dbReference type="EMBL" id="KAA6366868.1"/>
    </source>
</evidence>